<evidence type="ECO:0000256" key="7">
    <source>
        <dbReference type="ARBA" id="ARBA00022989"/>
    </source>
</evidence>
<dbReference type="Proteomes" id="UP001321344">
    <property type="component" value="Unassembled WGS sequence"/>
</dbReference>
<dbReference type="EMBL" id="JARJOW010000002">
    <property type="protein sequence ID" value="MDF5689748.1"/>
    <property type="molecule type" value="Genomic_DNA"/>
</dbReference>
<feature type="transmembrane region" description="Helical" evidence="11">
    <location>
        <begin position="164"/>
        <end position="184"/>
    </location>
</feature>
<protein>
    <recommendedName>
        <fullName evidence="3 10">Cell division protein FtsX</fullName>
    </recommendedName>
</protein>
<organism evidence="14 15">
    <name type="scientific">Aquirufa aurantiipilula</name>
    <dbReference type="NCBI Taxonomy" id="2696561"/>
    <lineage>
        <taxon>Bacteria</taxon>
        <taxon>Pseudomonadati</taxon>
        <taxon>Bacteroidota</taxon>
        <taxon>Cytophagia</taxon>
        <taxon>Cytophagales</taxon>
        <taxon>Flectobacillaceae</taxon>
        <taxon>Aquirufa</taxon>
    </lineage>
</organism>
<evidence type="ECO:0000256" key="4">
    <source>
        <dbReference type="ARBA" id="ARBA00022475"/>
    </source>
</evidence>
<gene>
    <name evidence="14" type="ORF">PQG43_02615</name>
</gene>
<name>A0ABT6BHI6_9BACT</name>
<accession>A0ABT6BHI6</accession>
<dbReference type="InterPro" id="IPR003838">
    <property type="entry name" value="ABC3_permease_C"/>
</dbReference>
<keyword evidence="4 10" id="KW-1003">Cell membrane</keyword>
<keyword evidence="7 11" id="KW-1133">Transmembrane helix</keyword>
<dbReference type="Pfam" id="PF02687">
    <property type="entry name" value="FtsX"/>
    <property type="match status" value="1"/>
</dbReference>
<evidence type="ECO:0000259" key="13">
    <source>
        <dbReference type="Pfam" id="PF18075"/>
    </source>
</evidence>
<keyword evidence="15" id="KW-1185">Reference proteome</keyword>
<evidence type="ECO:0000259" key="12">
    <source>
        <dbReference type="Pfam" id="PF02687"/>
    </source>
</evidence>
<evidence type="ECO:0000256" key="5">
    <source>
        <dbReference type="ARBA" id="ARBA00022618"/>
    </source>
</evidence>
<proteinExistence type="inferred from homology"/>
<comment type="subcellular location">
    <subcellularLocation>
        <location evidence="1">Cell membrane</location>
        <topology evidence="1">Multi-pass membrane protein</topology>
    </subcellularLocation>
</comment>
<evidence type="ECO:0000313" key="15">
    <source>
        <dbReference type="Proteomes" id="UP001321344"/>
    </source>
</evidence>
<comment type="caution">
    <text evidence="14">The sequence shown here is derived from an EMBL/GenBank/DDBJ whole genome shotgun (WGS) entry which is preliminary data.</text>
</comment>
<feature type="transmembrane region" description="Helical" evidence="11">
    <location>
        <begin position="263"/>
        <end position="282"/>
    </location>
</feature>
<keyword evidence="6 11" id="KW-0812">Transmembrane</keyword>
<dbReference type="PANTHER" id="PTHR47755:SF1">
    <property type="entry name" value="CELL DIVISION PROTEIN FTSX"/>
    <property type="match status" value="1"/>
</dbReference>
<keyword evidence="5 10" id="KW-0132">Cell division</keyword>
<dbReference type="InterPro" id="IPR040690">
    <property type="entry name" value="FtsX_ECD"/>
</dbReference>
<evidence type="ECO:0000313" key="14">
    <source>
        <dbReference type="EMBL" id="MDF5689748.1"/>
    </source>
</evidence>
<dbReference type="PIRSF" id="PIRSF003097">
    <property type="entry name" value="FtsX"/>
    <property type="match status" value="1"/>
</dbReference>
<evidence type="ECO:0000256" key="8">
    <source>
        <dbReference type="ARBA" id="ARBA00023136"/>
    </source>
</evidence>
<dbReference type="RefSeq" id="WP_276343605.1">
    <property type="nucleotide sequence ID" value="NZ_JARJOW010000002.1"/>
</dbReference>
<feature type="domain" description="ABC3 transporter permease C-terminal" evidence="12">
    <location>
        <begin position="168"/>
        <end position="289"/>
    </location>
</feature>
<feature type="transmembrane region" description="Helical" evidence="11">
    <location>
        <begin position="221"/>
        <end position="243"/>
    </location>
</feature>
<keyword evidence="9 10" id="KW-0131">Cell cycle</keyword>
<sequence length="294" mass="33594">MKYSKAKPSSTNVLLIFSISSLAFIICVFFQLFVGIKSWGDDIKSQMKMYVYMEDSLTSQQLIESYKLLSKKPYIQTLGTKKEISFVSKDKIAADFLKSSHENYKDLLGEDNPFKNLFVLSISDEHKSGKSFEKIAEELKAFPGVYEITYPNAFLDSFLSKIKHVGWIILVFIVLLSAFIYLQLSNYIRLNIHSNRVLIKTMQLLGSTNAFIRKPYLLNSLVLGLLGGGLGYLISNGVFYYFIQSLPETSFLFFDVNNQFKLFALAVISSSLFSVISTYFSLNRYLKIQHTNLF</sequence>
<evidence type="ECO:0000256" key="9">
    <source>
        <dbReference type="ARBA" id="ARBA00023306"/>
    </source>
</evidence>
<dbReference type="Pfam" id="PF18075">
    <property type="entry name" value="FtsX_ECD"/>
    <property type="match status" value="1"/>
</dbReference>
<evidence type="ECO:0000256" key="10">
    <source>
        <dbReference type="PIRNR" id="PIRNR003097"/>
    </source>
</evidence>
<evidence type="ECO:0000256" key="6">
    <source>
        <dbReference type="ARBA" id="ARBA00022692"/>
    </source>
</evidence>
<dbReference type="Gene3D" id="3.30.70.3040">
    <property type="match status" value="1"/>
</dbReference>
<keyword evidence="8 10" id="KW-0472">Membrane</keyword>
<reference evidence="14 15" key="1">
    <citation type="submission" date="2023-03" db="EMBL/GenBank/DDBJ databases">
        <title>Genome sequencing of Aquirufa.</title>
        <authorList>
            <person name="Pitt A."/>
            <person name="Hahn M.W."/>
        </authorList>
    </citation>
    <scope>NUCLEOTIDE SEQUENCE [LARGE SCALE GENOMIC DNA]</scope>
    <source>
        <strain evidence="14 15">WAEICH-18A</strain>
    </source>
</reference>
<evidence type="ECO:0000256" key="2">
    <source>
        <dbReference type="ARBA" id="ARBA00007379"/>
    </source>
</evidence>
<comment type="similarity">
    <text evidence="2 10">Belongs to the ABC-4 integral membrane protein family. FtsX subfamily.</text>
</comment>
<feature type="transmembrane region" description="Helical" evidence="11">
    <location>
        <begin position="12"/>
        <end position="34"/>
    </location>
</feature>
<evidence type="ECO:0000256" key="3">
    <source>
        <dbReference type="ARBA" id="ARBA00021907"/>
    </source>
</evidence>
<feature type="domain" description="FtsX extracellular" evidence="13">
    <location>
        <begin position="48"/>
        <end position="148"/>
    </location>
</feature>
<evidence type="ECO:0000256" key="1">
    <source>
        <dbReference type="ARBA" id="ARBA00004651"/>
    </source>
</evidence>
<dbReference type="InterPro" id="IPR004513">
    <property type="entry name" value="FtsX"/>
</dbReference>
<evidence type="ECO:0000256" key="11">
    <source>
        <dbReference type="SAM" id="Phobius"/>
    </source>
</evidence>
<dbReference type="PANTHER" id="PTHR47755">
    <property type="entry name" value="CELL DIVISION PROTEIN FTSX"/>
    <property type="match status" value="1"/>
</dbReference>